<dbReference type="SUPFAM" id="SSF48230">
    <property type="entry name" value="Chondroitin AC/alginate lyase"/>
    <property type="match status" value="1"/>
</dbReference>
<dbReference type="PANTHER" id="PTHR38045:SF1">
    <property type="entry name" value="HEPARINASE II_III-LIKE PROTEIN"/>
    <property type="match status" value="1"/>
</dbReference>
<dbReference type="InterPro" id="IPR032518">
    <property type="entry name" value="HepII_N"/>
</dbReference>
<evidence type="ECO:0000313" key="6">
    <source>
        <dbReference type="Proteomes" id="UP000291124"/>
    </source>
</evidence>
<proteinExistence type="predicted"/>
<feature type="chain" id="PRO_5020495660" evidence="2">
    <location>
        <begin position="29"/>
        <end position="858"/>
    </location>
</feature>
<protein>
    <submittedName>
        <fullName evidence="5">DUF4962 domain-containing protein</fullName>
    </submittedName>
</protein>
<feature type="domain" description="Heparinase II/III-like C-terminal" evidence="3">
    <location>
        <begin position="405"/>
        <end position="572"/>
    </location>
</feature>
<evidence type="ECO:0000256" key="2">
    <source>
        <dbReference type="SAM" id="SignalP"/>
    </source>
</evidence>
<gene>
    <name evidence="5" type="ORF">E1750_03355</name>
</gene>
<feature type="signal peptide" evidence="2">
    <location>
        <begin position="1"/>
        <end position="28"/>
    </location>
</feature>
<dbReference type="Proteomes" id="UP000291124">
    <property type="component" value="Chromosome"/>
</dbReference>
<dbReference type="AlphaFoldDB" id="A0A4P6Y815"/>
<organism evidence="5 6">
    <name type="scientific">Flavobacterium nackdongense</name>
    <dbReference type="NCBI Taxonomy" id="2547394"/>
    <lineage>
        <taxon>Bacteria</taxon>
        <taxon>Pseudomonadati</taxon>
        <taxon>Bacteroidota</taxon>
        <taxon>Flavobacteriia</taxon>
        <taxon>Flavobacteriales</taxon>
        <taxon>Flavobacteriaceae</taxon>
        <taxon>Flavobacterium</taxon>
    </lineage>
</organism>
<dbReference type="Gene3D" id="1.50.10.100">
    <property type="entry name" value="Chondroitin AC/alginate lyase"/>
    <property type="match status" value="1"/>
</dbReference>
<dbReference type="Pfam" id="PF16332">
    <property type="entry name" value="DUF4962"/>
    <property type="match status" value="1"/>
</dbReference>
<dbReference type="EMBL" id="CP037933">
    <property type="protein sequence ID" value="QBN17878.1"/>
    <property type="molecule type" value="Genomic_DNA"/>
</dbReference>
<evidence type="ECO:0000313" key="5">
    <source>
        <dbReference type="EMBL" id="QBN17878.1"/>
    </source>
</evidence>
<dbReference type="InterPro" id="IPR012480">
    <property type="entry name" value="Hepar_II_III_C"/>
</dbReference>
<keyword evidence="6" id="KW-1185">Reference proteome</keyword>
<dbReference type="InterPro" id="IPR008929">
    <property type="entry name" value="Chondroitin_lyas"/>
</dbReference>
<evidence type="ECO:0000256" key="1">
    <source>
        <dbReference type="ARBA" id="ARBA00004196"/>
    </source>
</evidence>
<dbReference type="PANTHER" id="PTHR38045">
    <property type="entry name" value="CHROMOSOME 1, WHOLE GENOME SHOTGUN SEQUENCE"/>
    <property type="match status" value="1"/>
</dbReference>
<dbReference type="GO" id="GO:0016829">
    <property type="term" value="F:lyase activity"/>
    <property type="evidence" value="ECO:0007669"/>
    <property type="project" value="InterPro"/>
</dbReference>
<dbReference type="Pfam" id="PF07940">
    <property type="entry name" value="Hepar_II_III_C"/>
    <property type="match status" value="1"/>
</dbReference>
<comment type="subcellular location">
    <subcellularLocation>
        <location evidence="1">Cell envelope</location>
    </subcellularLocation>
</comment>
<keyword evidence="2" id="KW-0732">Signal</keyword>
<dbReference type="KEGG" id="fnk:E1750_03355"/>
<evidence type="ECO:0000259" key="4">
    <source>
        <dbReference type="Pfam" id="PF16332"/>
    </source>
</evidence>
<dbReference type="Gene3D" id="2.70.98.70">
    <property type="match status" value="1"/>
</dbReference>
<sequence length="858" mass="95014">MLHIKNYRATVSLLIGMVLMSFAIQAQNAPATETYNYAKIASHPRLLLNNEDEKAMAKAIGAVPEFKKIDAFIKESADKFILQEPLVFEKKGKRLLAVSRKAFTRLYYWSYSYRLTKDKKYLDRAEKEMLALCAFESWNPSHFLDTGEMCLGLAIAYDWMYADLKESTKQIVRKAIVEKAFKPSYLKENNFFVESSGNWNSVCNAGLVFGALAIMEDEKNECVPIIERAMKSNLLPLAAYAPDGNYPEGPGYWNYGTSFQVMLIAALESALGSDNGLSKSPGFMKTGNYMQFAAGNSGSLFNYSDCGERQVASATLFWFADKTKNTSLISKEMELINAGYYTVAENSDSERILPNALIFGKNLNFSKTILPTQKIFVGHGKIPVAIVRTDWNGTNGQYLGIKGGGADAGHSHLDQGSFVYDVNGLRWAMDFGLQSYITLESKGVDIWGSIEEKGAEKWQAAERWDVFKYNNFNHNTLSINNKKHNVAGKATIIESFEKGKELGAKVDLAPVLNFNNEVKMATRKAVIVDESYLKIEDVVEANLNPVDLRWNMATAATAKIVDKNTIKLSQKGKVMVLKFTANIPFTLVLRPSEDPSKIKAEFKEGNYGDYNQINKGTSMLGFDCQIPANTKANFTVTFTEQKQELKLKPNVIVLDATDPNTASEGDAKYFDVSPIQITDSGDVAPTETPDWNPYGKITVAKALGKTFKFRIDAKAITSTGIAEAGIDRSNNGQLGIRGGGNNGIEKNEGLLLGLDLSEFDSATTFKLTKIGFTLFDATESCVINNRKSQNKMLVYKGSDTDLVQDVKLTADRQIKLVDVSSLGITLNGGLNHQDFLSLFNTGDEKSTFRISGFEFEVK</sequence>
<dbReference type="OrthoDB" id="175534at2"/>
<reference evidence="6" key="1">
    <citation type="submission" date="2019-03" db="EMBL/GenBank/DDBJ databases">
        <title>Flavobacterium sp.</title>
        <authorList>
            <person name="Kim H."/>
        </authorList>
    </citation>
    <scope>NUCLEOTIDE SEQUENCE [LARGE SCALE GENOMIC DNA]</scope>
    <source>
        <strain evidence="6">GS13</strain>
    </source>
</reference>
<evidence type="ECO:0000259" key="3">
    <source>
        <dbReference type="Pfam" id="PF07940"/>
    </source>
</evidence>
<name>A0A4P6Y815_9FLAO</name>
<dbReference type="GO" id="GO:0030313">
    <property type="term" value="C:cell envelope"/>
    <property type="evidence" value="ECO:0007669"/>
    <property type="project" value="UniProtKB-SubCell"/>
</dbReference>
<dbReference type="RefSeq" id="WP_133275409.1">
    <property type="nucleotide sequence ID" value="NZ_CP037933.1"/>
</dbReference>
<accession>A0A4P6Y815</accession>
<feature type="domain" description="Heparinase II N-terminal" evidence="4">
    <location>
        <begin position="106"/>
        <end position="220"/>
    </location>
</feature>